<feature type="region of interest" description="Disordered" evidence="1">
    <location>
        <begin position="1"/>
        <end position="151"/>
    </location>
</feature>
<keyword evidence="3" id="KW-1185">Reference proteome</keyword>
<feature type="compositionally biased region" description="Basic and acidic residues" evidence="1">
    <location>
        <begin position="116"/>
        <end position="127"/>
    </location>
</feature>
<reference evidence="3" key="1">
    <citation type="journal article" date="2019" name="Int. J. Syst. Evol. Microbiol.">
        <title>The Global Catalogue of Microorganisms (GCM) 10K type strain sequencing project: providing services to taxonomists for standard genome sequencing and annotation.</title>
        <authorList>
            <consortium name="The Broad Institute Genomics Platform"/>
            <consortium name="The Broad Institute Genome Sequencing Center for Infectious Disease"/>
            <person name="Wu L."/>
            <person name="Ma J."/>
        </authorList>
    </citation>
    <scope>NUCLEOTIDE SEQUENCE [LARGE SCALE GENOMIC DNA]</scope>
    <source>
        <strain evidence="3">CCUG 2113</strain>
    </source>
</reference>
<dbReference type="EMBL" id="JBHSAJ010000060">
    <property type="protein sequence ID" value="MFC3936954.1"/>
    <property type="molecule type" value="Genomic_DNA"/>
</dbReference>
<sequence length="204" mass="20861">MLSRSDGALRTSPERSDAPAMVRVTLAPLPASTAPSEPLPAAVPQPAAPTRSATPVASGQGRTQAVIRSGRPIAVEPAAPDGSVEGLTAALPVAPAPQAPASGPGDASRAAPSMDDVARALQRERAWQRRQGAQQSQPPHQRWEVAPTGALGSGIAERDLRGAEGRRMVQAAGPWGTYCVELPSANQPPAMGAAPRVAPTSTCR</sequence>
<comment type="caution">
    <text evidence="2">The sequence shown here is derived from an EMBL/GenBank/DDBJ whole genome shotgun (WGS) entry which is preliminary data.</text>
</comment>
<gene>
    <name evidence="2" type="ORF">ACFOW3_20210</name>
</gene>
<feature type="compositionally biased region" description="Polar residues" evidence="1">
    <location>
        <begin position="51"/>
        <end position="63"/>
    </location>
</feature>
<feature type="compositionally biased region" description="Pro residues" evidence="1">
    <location>
        <begin position="37"/>
        <end position="47"/>
    </location>
</feature>
<accession>A0ABV8DFR7</accession>
<dbReference type="RefSeq" id="WP_252635371.1">
    <property type="nucleotide sequence ID" value="NZ_JAMXAX010000004.1"/>
</dbReference>
<dbReference type="Proteomes" id="UP001595693">
    <property type="component" value="Unassembled WGS sequence"/>
</dbReference>
<evidence type="ECO:0000313" key="2">
    <source>
        <dbReference type="EMBL" id="MFC3936954.1"/>
    </source>
</evidence>
<evidence type="ECO:0000313" key="3">
    <source>
        <dbReference type="Proteomes" id="UP001595693"/>
    </source>
</evidence>
<organism evidence="2 3">
    <name type="scientific">Acidovorax facilis</name>
    <dbReference type="NCBI Taxonomy" id="12917"/>
    <lineage>
        <taxon>Bacteria</taxon>
        <taxon>Pseudomonadati</taxon>
        <taxon>Pseudomonadota</taxon>
        <taxon>Betaproteobacteria</taxon>
        <taxon>Burkholderiales</taxon>
        <taxon>Comamonadaceae</taxon>
        <taxon>Acidovorax</taxon>
    </lineage>
</organism>
<name>A0ABV8DFR7_9BURK</name>
<feature type="region of interest" description="Disordered" evidence="1">
    <location>
        <begin position="185"/>
        <end position="204"/>
    </location>
</feature>
<protein>
    <submittedName>
        <fullName evidence="2">Uncharacterized protein</fullName>
    </submittedName>
</protein>
<proteinExistence type="predicted"/>
<evidence type="ECO:0000256" key="1">
    <source>
        <dbReference type="SAM" id="MobiDB-lite"/>
    </source>
</evidence>